<reference evidence="2" key="1">
    <citation type="journal article" date="2019" name="Int. J. Syst. Evol. Microbiol.">
        <title>The Global Catalogue of Microorganisms (GCM) 10K type strain sequencing project: providing services to taxonomists for standard genome sequencing and annotation.</title>
        <authorList>
            <consortium name="The Broad Institute Genomics Platform"/>
            <consortium name="The Broad Institute Genome Sequencing Center for Infectious Disease"/>
            <person name="Wu L."/>
            <person name="Ma J."/>
        </authorList>
    </citation>
    <scope>NUCLEOTIDE SEQUENCE [LARGE SCALE GENOMIC DNA]</scope>
    <source>
        <strain evidence="2">JCM 13850</strain>
    </source>
</reference>
<proteinExistence type="predicted"/>
<gene>
    <name evidence="1" type="ORF">GCM10009727_33790</name>
</gene>
<dbReference type="RefSeq" id="WP_344267539.1">
    <property type="nucleotide sequence ID" value="NZ_BAAAMR010000026.1"/>
</dbReference>
<dbReference type="Proteomes" id="UP001501020">
    <property type="component" value="Unassembled WGS sequence"/>
</dbReference>
<sequence>MSLEEAARQLKMAGHDAQVAFDCVGLGDIERAQEHAVTLRAAADAAEVALSRALTDMTPEEAQAEGERAVTALEEPV</sequence>
<dbReference type="EMBL" id="BAAAMR010000026">
    <property type="protein sequence ID" value="GAA2138154.1"/>
    <property type="molecule type" value="Genomic_DNA"/>
</dbReference>
<accession>A0ABP5KVW9</accession>
<keyword evidence="2" id="KW-1185">Reference proteome</keyword>
<evidence type="ECO:0000313" key="1">
    <source>
        <dbReference type="EMBL" id="GAA2138154.1"/>
    </source>
</evidence>
<name>A0ABP5KVW9_9ACTN</name>
<protein>
    <submittedName>
        <fullName evidence="1">Uncharacterized protein</fullName>
    </submittedName>
</protein>
<evidence type="ECO:0000313" key="2">
    <source>
        <dbReference type="Proteomes" id="UP001501020"/>
    </source>
</evidence>
<comment type="caution">
    <text evidence="1">The sequence shown here is derived from an EMBL/GenBank/DDBJ whole genome shotgun (WGS) entry which is preliminary data.</text>
</comment>
<organism evidence="1 2">
    <name type="scientific">Actinomadura napierensis</name>
    <dbReference type="NCBI Taxonomy" id="267854"/>
    <lineage>
        <taxon>Bacteria</taxon>
        <taxon>Bacillati</taxon>
        <taxon>Actinomycetota</taxon>
        <taxon>Actinomycetes</taxon>
        <taxon>Streptosporangiales</taxon>
        <taxon>Thermomonosporaceae</taxon>
        <taxon>Actinomadura</taxon>
    </lineage>
</organism>